<dbReference type="Proteomes" id="UP000053617">
    <property type="component" value="Unassembled WGS sequence"/>
</dbReference>
<evidence type="ECO:0000313" key="2">
    <source>
        <dbReference type="Proteomes" id="UP000053617"/>
    </source>
</evidence>
<organism evidence="1 2">
    <name type="scientific">Rhinocladiella mackenziei CBS 650.93</name>
    <dbReference type="NCBI Taxonomy" id="1442369"/>
    <lineage>
        <taxon>Eukaryota</taxon>
        <taxon>Fungi</taxon>
        <taxon>Dikarya</taxon>
        <taxon>Ascomycota</taxon>
        <taxon>Pezizomycotina</taxon>
        <taxon>Eurotiomycetes</taxon>
        <taxon>Chaetothyriomycetidae</taxon>
        <taxon>Chaetothyriales</taxon>
        <taxon>Herpotrichiellaceae</taxon>
        <taxon>Rhinocladiella</taxon>
    </lineage>
</organism>
<protein>
    <submittedName>
        <fullName evidence="1">Uncharacterized protein</fullName>
    </submittedName>
</protein>
<dbReference type="EMBL" id="KN847482">
    <property type="protein sequence ID" value="KIX00629.1"/>
    <property type="molecule type" value="Genomic_DNA"/>
</dbReference>
<name>A0A0D2I4C8_9EURO</name>
<sequence length="344" mass="39152">MTGLSTSQVLTGSRPLQIRKDIRDVYDKDDTPVQKSFKKLAQILGYPVSCNVEWLFIWAELGSGYADRATFVPEVARVVETWADTLSQRLEDNRFESWTEEFLSKVEPVKAVNLVLEVSSFARPKTSWSTVDCAFTLWLPKKATYQAASVGSGFETDFENLFEDLKTSTCIEETRSSSRDYEGWSNIESTADSSLRACDVDPEVVEPDMLPALQTIPRPDVLFQTLTPYLMQVLSSGTNQVTVTATHEPSLKLLADYLQRWIKNDPEDVRKIPYLRIKLVVSNFGLGLFYDSLTIEPFDHHQRRIRVNVVLILAFIQGVLGYQPIHETSEGGFWEFRRTIPFKS</sequence>
<dbReference type="HOGENOM" id="CLU_060776_0_0_1"/>
<dbReference type="RefSeq" id="XP_013267765.1">
    <property type="nucleotide sequence ID" value="XM_013412311.1"/>
</dbReference>
<accession>A0A0D2I4C8</accession>
<gene>
    <name evidence="1" type="ORF">Z518_09694</name>
</gene>
<reference evidence="1 2" key="1">
    <citation type="submission" date="2015-01" db="EMBL/GenBank/DDBJ databases">
        <title>The Genome Sequence of Rhinocladiella mackenzie CBS 650.93.</title>
        <authorList>
            <consortium name="The Broad Institute Genomics Platform"/>
            <person name="Cuomo C."/>
            <person name="de Hoog S."/>
            <person name="Gorbushina A."/>
            <person name="Stielow B."/>
            <person name="Teixiera M."/>
            <person name="Abouelleil A."/>
            <person name="Chapman S.B."/>
            <person name="Priest M."/>
            <person name="Young S.K."/>
            <person name="Wortman J."/>
            <person name="Nusbaum C."/>
            <person name="Birren B."/>
        </authorList>
    </citation>
    <scope>NUCLEOTIDE SEQUENCE [LARGE SCALE GENOMIC DNA]</scope>
    <source>
        <strain evidence="1 2">CBS 650.93</strain>
    </source>
</reference>
<keyword evidence="2" id="KW-1185">Reference proteome</keyword>
<dbReference type="AlphaFoldDB" id="A0A0D2I4C8"/>
<dbReference type="GeneID" id="25297765"/>
<dbReference type="VEuPathDB" id="FungiDB:Z518_09694"/>
<dbReference type="OrthoDB" id="4926491at2759"/>
<evidence type="ECO:0000313" key="1">
    <source>
        <dbReference type="EMBL" id="KIX00629.1"/>
    </source>
</evidence>
<proteinExistence type="predicted"/>